<keyword evidence="1" id="KW-0812">Transmembrane</keyword>
<keyword evidence="1" id="KW-0472">Membrane</keyword>
<sequence length="199" mass="21787">MAITALTDDDSFLDGGSQPSREMLLSISSLDILNVNQLVESLGFFHLFVQFCQGSSLQFDSPSAHGFDLGAQPVVWRLVLVQLLPLLVPVSVLVFPLCWASWFHGPFLLVCLSYTILSPMLCFSWCSSVWFVYILCGLLSADFGCFAASSSVFAGFGSHLIDYSCFLWAVVDPTPPVGPVSLGCFISGLLDFFLCCWIQ</sequence>
<accession>A0A8S0UWI4</accession>
<evidence type="ECO:0000313" key="3">
    <source>
        <dbReference type="Proteomes" id="UP000594638"/>
    </source>
</evidence>
<comment type="caution">
    <text evidence="2">The sequence shown here is derived from an EMBL/GenBank/DDBJ whole genome shotgun (WGS) entry which is preliminary data.</text>
</comment>
<evidence type="ECO:0000313" key="2">
    <source>
        <dbReference type="EMBL" id="CAA3023803.1"/>
    </source>
</evidence>
<dbReference type="Proteomes" id="UP000594638">
    <property type="component" value="Unassembled WGS sequence"/>
</dbReference>
<name>A0A8S0UWI4_OLEEU</name>
<proteinExistence type="predicted"/>
<keyword evidence="3" id="KW-1185">Reference proteome</keyword>
<keyword evidence="1" id="KW-1133">Transmembrane helix</keyword>
<feature type="transmembrane region" description="Helical" evidence="1">
    <location>
        <begin position="74"/>
        <end position="97"/>
    </location>
</feature>
<dbReference type="EMBL" id="CACTIH010009097">
    <property type="protein sequence ID" value="CAA3023803.1"/>
    <property type="molecule type" value="Genomic_DNA"/>
</dbReference>
<dbReference type="Gramene" id="OE9A015476T1">
    <property type="protein sequence ID" value="OE9A015476C1"/>
    <property type="gene ID" value="OE9A015476"/>
</dbReference>
<feature type="transmembrane region" description="Helical" evidence="1">
    <location>
        <begin position="103"/>
        <end position="123"/>
    </location>
</feature>
<feature type="transmembrane region" description="Helical" evidence="1">
    <location>
        <begin position="130"/>
        <end position="156"/>
    </location>
</feature>
<dbReference type="AlphaFoldDB" id="A0A8S0UWI4"/>
<gene>
    <name evidence="2" type="ORF">OLEA9_A015476</name>
</gene>
<protein>
    <submittedName>
        <fullName evidence="2">Uncharacterized protein</fullName>
    </submittedName>
</protein>
<feature type="transmembrane region" description="Helical" evidence="1">
    <location>
        <begin position="176"/>
        <end position="198"/>
    </location>
</feature>
<organism evidence="2 3">
    <name type="scientific">Olea europaea subsp. europaea</name>
    <dbReference type="NCBI Taxonomy" id="158383"/>
    <lineage>
        <taxon>Eukaryota</taxon>
        <taxon>Viridiplantae</taxon>
        <taxon>Streptophyta</taxon>
        <taxon>Embryophyta</taxon>
        <taxon>Tracheophyta</taxon>
        <taxon>Spermatophyta</taxon>
        <taxon>Magnoliopsida</taxon>
        <taxon>eudicotyledons</taxon>
        <taxon>Gunneridae</taxon>
        <taxon>Pentapetalae</taxon>
        <taxon>asterids</taxon>
        <taxon>lamiids</taxon>
        <taxon>Lamiales</taxon>
        <taxon>Oleaceae</taxon>
        <taxon>Oleeae</taxon>
        <taxon>Olea</taxon>
    </lineage>
</organism>
<evidence type="ECO:0000256" key="1">
    <source>
        <dbReference type="SAM" id="Phobius"/>
    </source>
</evidence>
<reference evidence="2 3" key="1">
    <citation type="submission" date="2019-12" db="EMBL/GenBank/DDBJ databases">
        <authorList>
            <person name="Alioto T."/>
            <person name="Alioto T."/>
            <person name="Gomez Garrido J."/>
        </authorList>
    </citation>
    <scope>NUCLEOTIDE SEQUENCE [LARGE SCALE GENOMIC DNA]</scope>
</reference>